<gene>
    <name evidence="2" type="ORF">I7X39_12380</name>
</gene>
<dbReference type="GO" id="GO:0007165">
    <property type="term" value="P:signal transduction"/>
    <property type="evidence" value="ECO:0007669"/>
    <property type="project" value="TreeGrafter"/>
</dbReference>
<feature type="domain" description="PDZ" evidence="1">
    <location>
        <begin position="1"/>
        <end position="55"/>
    </location>
</feature>
<keyword evidence="3" id="KW-1185">Reference proteome</keyword>
<proteinExistence type="predicted"/>
<dbReference type="InterPro" id="IPR036034">
    <property type="entry name" value="PDZ_sf"/>
</dbReference>
<dbReference type="GO" id="GO:0030288">
    <property type="term" value="C:outer membrane-bounded periplasmic space"/>
    <property type="evidence" value="ECO:0007669"/>
    <property type="project" value="TreeGrafter"/>
</dbReference>
<dbReference type="InterPro" id="IPR001478">
    <property type="entry name" value="PDZ"/>
</dbReference>
<dbReference type="PROSITE" id="PS50106">
    <property type="entry name" value="PDZ"/>
    <property type="match status" value="1"/>
</dbReference>
<dbReference type="SUPFAM" id="SSF50156">
    <property type="entry name" value="PDZ domain-like"/>
    <property type="match status" value="1"/>
</dbReference>
<dbReference type="Gene3D" id="3.90.226.10">
    <property type="entry name" value="2-enoyl-CoA Hydratase, Chain A, domain 1"/>
    <property type="match status" value="1"/>
</dbReference>
<dbReference type="Gene3D" id="2.30.42.10">
    <property type="match status" value="1"/>
</dbReference>
<sequence length="640" mass="69028">MGLILRKTETGIQVEESLAGGAAQLSGVEDGAVLLVADGQSLDTKSLEEAVALLRGPEGSAVRLRWRTADGAEVERSLRRQKLTPPAVAHAVGDWVYLRPRSDSGGRLQRQVLAALAPLQRELRHGLVLDLRQHGGGPAQEMADLAALFLPQDDVRMHIFAPGDLSTVEGEAADRRFNDRGAAQRPQPGALLVLMDQGTSNGAAWLADALHRHAGARLVGAPSNADFRTYKALPVGNDGARFEIPHGELLSIDGLPLQGHSVMPGLRDTTIGPARTSRAPHGLAQWLSAQVLHAAPTASAPTLGVLPTRLREAGLCIGLSLIEPPQQLDLQLWRGRVHLNSSKGTGFEWAVGLASDEPHPLMQKLMLEREELDAQLAALESQLKRAPHSAAAGLCKQHSAKQAERNALRITPVRHMQLIQIDEERHGLIWDSDSERHSLYVRSDSPLPTAELLAAYRQLAAGVSLRSDRLEKPSSLNACLGSWELRQPLPPEDVEWQALWAPRDPVAAQRLNLQLQTAGAMRSSPGDAPPPIKREIPLLAGPDACHSKSPQGIERKLMFGATGLMMSWETPPERLGCQAVRISLPWTQDIAGRQWTFHLSLGGSSGPNFPSLGLQRWAGSPDFLNLIAPVKASSAGNSKP</sequence>
<dbReference type="GO" id="GO:0006508">
    <property type="term" value="P:proteolysis"/>
    <property type="evidence" value="ECO:0007669"/>
    <property type="project" value="InterPro"/>
</dbReference>
<evidence type="ECO:0000259" key="1">
    <source>
        <dbReference type="PROSITE" id="PS50106"/>
    </source>
</evidence>
<dbReference type="PANTHER" id="PTHR32060">
    <property type="entry name" value="TAIL-SPECIFIC PROTEASE"/>
    <property type="match status" value="1"/>
</dbReference>
<protein>
    <recommendedName>
        <fullName evidence="1">PDZ domain-containing protein</fullName>
    </recommendedName>
</protein>
<organism evidence="2 3">
    <name type="scientific">Inhella proteolytica</name>
    <dbReference type="NCBI Taxonomy" id="2795029"/>
    <lineage>
        <taxon>Bacteria</taxon>
        <taxon>Pseudomonadati</taxon>
        <taxon>Pseudomonadota</taxon>
        <taxon>Betaproteobacteria</taxon>
        <taxon>Burkholderiales</taxon>
        <taxon>Sphaerotilaceae</taxon>
        <taxon>Inhella</taxon>
    </lineage>
</organism>
<evidence type="ECO:0000313" key="3">
    <source>
        <dbReference type="Proteomes" id="UP000613266"/>
    </source>
</evidence>
<dbReference type="AlphaFoldDB" id="A0A931NHF8"/>
<comment type="caution">
    <text evidence="2">The sequence shown here is derived from an EMBL/GenBank/DDBJ whole genome shotgun (WGS) entry which is preliminary data.</text>
</comment>
<dbReference type="InterPro" id="IPR005151">
    <property type="entry name" value="Tail-specific_protease"/>
</dbReference>
<name>A0A931NHF8_9BURK</name>
<dbReference type="RefSeq" id="WP_198111460.1">
    <property type="nucleotide sequence ID" value="NZ_JAEDAK010000007.1"/>
</dbReference>
<dbReference type="Proteomes" id="UP000613266">
    <property type="component" value="Unassembled WGS sequence"/>
</dbReference>
<dbReference type="GO" id="GO:0004175">
    <property type="term" value="F:endopeptidase activity"/>
    <property type="evidence" value="ECO:0007669"/>
    <property type="project" value="TreeGrafter"/>
</dbReference>
<dbReference type="InterPro" id="IPR029045">
    <property type="entry name" value="ClpP/crotonase-like_dom_sf"/>
</dbReference>
<reference evidence="2" key="1">
    <citation type="submission" date="2020-12" db="EMBL/GenBank/DDBJ databases">
        <title>The genome sequence of Inhella sp. 1Y17.</title>
        <authorList>
            <person name="Liu Y."/>
        </authorList>
    </citation>
    <scope>NUCLEOTIDE SEQUENCE</scope>
    <source>
        <strain evidence="2">1Y17</strain>
    </source>
</reference>
<dbReference type="EMBL" id="JAEDAK010000007">
    <property type="protein sequence ID" value="MBH9577698.1"/>
    <property type="molecule type" value="Genomic_DNA"/>
</dbReference>
<dbReference type="SUPFAM" id="SSF52096">
    <property type="entry name" value="ClpP/crotonase"/>
    <property type="match status" value="1"/>
</dbReference>
<dbReference type="PANTHER" id="PTHR32060:SF22">
    <property type="entry name" value="CARBOXYL-TERMINAL-PROCESSING PEPTIDASE 3, CHLOROPLASTIC"/>
    <property type="match status" value="1"/>
</dbReference>
<dbReference type="GO" id="GO:0008236">
    <property type="term" value="F:serine-type peptidase activity"/>
    <property type="evidence" value="ECO:0007669"/>
    <property type="project" value="InterPro"/>
</dbReference>
<dbReference type="Pfam" id="PF03572">
    <property type="entry name" value="Peptidase_S41"/>
    <property type="match status" value="1"/>
</dbReference>
<accession>A0A931NHF8</accession>
<evidence type="ECO:0000313" key="2">
    <source>
        <dbReference type="EMBL" id="MBH9577698.1"/>
    </source>
</evidence>